<sequence length="171" mass="19757">MVRTDAIDRSYRTLCAYISRENVISTLSDTIVEHGWQYVEPKGNIRDIMQLTGPRGKDESEAYLLRFLKTRRSLLCFFPDNVWPASADRVSDLTNLFSTNASWASNKDFDKPVRLAQYDIVNANEYTTYDSVNCNKYKKPMSWRLPEPVRYRFQARMLAATPILSLLTAQA</sequence>
<evidence type="ECO:0000313" key="2">
    <source>
        <dbReference type="Proteomes" id="UP000268093"/>
    </source>
</evidence>
<evidence type="ECO:0000313" key="1">
    <source>
        <dbReference type="EMBL" id="RUP46730.1"/>
    </source>
</evidence>
<name>A0A433D777_9FUNG</name>
<accession>A0A433D777</accession>
<protein>
    <submittedName>
        <fullName evidence="1">Uncharacterized protein</fullName>
    </submittedName>
</protein>
<proteinExistence type="predicted"/>
<dbReference type="AlphaFoldDB" id="A0A433D777"/>
<gene>
    <name evidence="1" type="ORF">BC936DRAFT_146589</name>
</gene>
<reference evidence="1 2" key="1">
    <citation type="journal article" date="2018" name="New Phytol.">
        <title>Phylogenomics of Endogonaceae and evolution of mycorrhizas within Mucoromycota.</title>
        <authorList>
            <person name="Chang Y."/>
            <person name="Desiro A."/>
            <person name="Na H."/>
            <person name="Sandor L."/>
            <person name="Lipzen A."/>
            <person name="Clum A."/>
            <person name="Barry K."/>
            <person name="Grigoriev I.V."/>
            <person name="Martin F.M."/>
            <person name="Stajich J.E."/>
            <person name="Smith M.E."/>
            <person name="Bonito G."/>
            <person name="Spatafora J.W."/>
        </authorList>
    </citation>
    <scope>NUCLEOTIDE SEQUENCE [LARGE SCALE GENOMIC DNA]</scope>
    <source>
        <strain evidence="1 2">GMNB39</strain>
    </source>
</reference>
<dbReference type="Gene3D" id="1.20.141.10">
    <property type="entry name" value="Chitosanase, subunit A, domain 1"/>
    <property type="match status" value="1"/>
</dbReference>
<dbReference type="EMBL" id="RBNI01005409">
    <property type="protein sequence ID" value="RUP46730.1"/>
    <property type="molecule type" value="Genomic_DNA"/>
</dbReference>
<comment type="caution">
    <text evidence="1">The sequence shown here is derived from an EMBL/GenBank/DDBJ whole genome shotgun (WGS) entry which is preliminary data.</text>
</comment>
<keyword evidence="2" id="KW-1185">Reference proteome</keyword>
<dbReference type="Proteomes" id="UP000268093">
    <property type="component" value="Unassembled WGS sequence"/>
</dbReference>
<organism evidence="1 2">
    <name type="scientific">Jimgerdemannia flammicorona</name>
    <dbReference type="NCBI Taxonomy" id="994334"/>
    <lineage>
        <taxon>Eukaryota</taxon>
        <taxon>Fungi</taxon>
        <taxon>Fungi incertae sedis</taxon>
        <taxon>Mucoromycota</taxon>
        <taxon>Mucoromycotina</taxon>
        <taxon>Endogonomycetes</taxon>
        <taxon>Endogonales</taxon>
        <taxon>Endogonaceae</taxon>
        <taxon>Jimgerdemannia</taxon>
    </lineage>
</organism>